<dbReference type="Gene3D" id="1.10.10.10">
    <property type="entry name" value="Winged helix-like DNA-binding domain superfamily/Winged helix DNA-binding domain"/>
    <property type="match status" value="1"/>
</dbReference>
<dbReference type="InterPro" id="IPR013324">
    <property type="entry name" value="RNA_pol_sigma_r3/r4-like"/>
</dbReference>
<dbReference type="InterPro" id="IPR013249">
    <property type="entry name" value="RNA_pol_sigma70_r4_t2"/>
</dbReference>
<keyword evidence="3" id="KW-0731">Sigma factor</keyword>
<gene>
    <name evidence="7" type="ORF">NQU55_00985</name>
</gene>
<sequence>MSARHAVLGTAAKDQHSVVYESFVLRKRGSYVNWSYVKLYSMEDAREAANEAFFKLYLHWDDALASASTDAFAFKILRDVVADILRKRDRRPCVPVGLAFEPTVKPIAGIPSEDVDQIPVRMEVHRAVARLSERQNLCITLHYFLGYTPEEIADITGLAASTVRSHLAAGRSALAALLDAPADEPPAHEKGHHG</sequence>
<feature type="domain" description="RNA polymerase sigma factor 70 region 4 type 2" evidence="6">
    <location>
        <begin position="122"/>
        <end position="174"/>
    </location>
</feature>
<evidence type="ECO:0000256" key="5">
    <source>
        <dbReference type="ARBA" id="ARBA00023163"/>
    </source>
</evidence>
<evidence type="ECO:0000313" key="8">
    <source>
        <dbReference type="Proteomes" id="UP001142374"/>
    </source>
</evidence>
<dbReference type="PANTHER" id="PTHR43133">
    <property type="entry name" value="RNA POLYMERASE ECF-TYPE SIGMA FACTO"/>
    <property type="match status" value="1"/>
</dbReference>
<keyword evidence="2" id="KW-0805">Transcription regulation</keyword>
<keyword evidence="5" id="KW-0804">Transcription</keyword>
<dbReference type="NCBIfam" id="TIGR02937">
    <property type="entry name" value="sigma70-ECF"/>
    <property type="match status" value="1"/>
</dbReference>
<dbReference type="Proteomes" id="UP001142374">
    <property type="component" value="Unassembled WGS sequence"/>
</dbReference>
<evidence type="ECO:0000256" key="4">
    <source>
        <dbReference type="ARBA" id="ARBA00023125"/>
    </source>
</evidence>
<dbReference type="Gene3D" id="1.10.1740.10">
    <property type="match status" value="1"/>
</dbReference>
<evidence type="ECO:0000313" key="7">
    <source>
        <dbReference type="EMBL" id="MCQ8768361.1"/>
    </source>
</evidence>
<dbReference type="InterPro" id="IPR013325">
    <property type="entry name" value="RNA_pol_sigma_r2"/>
</dbReference>
<evidence type="ECO:0000256" key="2">
    <source>
        <dbReference type="ARBA" id="ARBA00023015"/>
    </source>
</evidence>
<evidence type="ECO:0000256" key="1">
    <source>
        <dbReference type="ARBA" id="ARBA00010641"/>
    </source>
</evidence>
<dbReference type="CDD" id="cd06171">
    <property type="entry name" value="Sigma70_r4"/>
    <property type="match status" value="1"/>
</dbReference>
<name>A0A9X2RLI4_9ACTN</name>
<proteinExistence type="inferred from homology"/>
<evidence type="ECO:0000259" key="6">
    <source>
        <dbReference type="Pfam" id="PF08281"/>
    </source>
</evidence>
<dbReference type="EMBL" id="JANIID010000001">
    <property type="protein sequence ID" value="MCQ8768361.1"/>
    <property type="molecule type" value="Genomic_DNA"/>
</dbReference>
<dbReference type="SUPFAM" id="SSF88946">
    <property type="entry name" value="Sigma2 domain of RNA polymerase sigma factors"/>
    <property type="match status" value="1"/>
</dbReference>
<evidence type="ECO:0000256" key="3">
    <source>
        <dbReference type="ARBA" id="ARBA00023082"/>
    </source>
</evidence>
<dbReference type="InterPro" id="IPR036388">
    <property type="entry name" value="WH-like_DNA-bd_sf"/>
</dbReference>
<comment type="caution">
    <text evidence="7">The sequence shown here is derived from an EMBL/GenBank/DDBJ whole genome shotgun (WGS) entry which is preliminary data.</text>
</comment>
<dbReference type="GO" id="GO:0006352">
    <property type="term" value="P:DNA-templated transcription initiation"/>
    <property type="evidence" value="ECO:0007669"/>
    <property type="project" value="InterPro"/>
</dbReference>
<accession>A0A9X2RLI4</accession>
<dbReference type="PANTHER" id="PTHR43133:SF8">
    <property type="entry name" value="RNA POLYMERASE SIGMA FACTOR HI_1459-RELATED"/>
    <property type="match status" value="1"/>
</dbReference>
<dbReference type="GO" id="GO:0003677">
    <property type="term" value="F:DNA binding"/>
    <property type="evidence" value="ECO:0007669"/>
    <property type="project" value="UniProtKB-KW"/>
</dbReference>
<dbReference type="InterPro" id="IPR039425">
    <property type="entry name" value="RNA_pol_sigma-70-like"/>
</dbReference>
<keyword evidence="4" id="KW-0238">DNA-binding</keyword>
<reference evidence="7" key="1">
    <citation type="submission" date="2022-06" db="EMBL/GenBank/DDBJ databases">
        <title>WGS of actinobacteria.</title>
        <authorList>
            <person name="Thawai C."/>
        </authorList>
    </citation>
    <scope>NUCLEOTIDE SEQUENCE</scope>
    <source>
        <strain evidence="7">AA8</strain>
    </source>
</reference>
<organism evidence="7 8">
    <name type="scientific">Streptomyces telluris</name>
    <dbReference type="NCBI Taxonomy" id="2720021"/>
    <lineage>
        <taxon>Bacteria</taxon>
        <taxon>Bacillati</taxon>
        <taxon>Actinomycetota</taxon>
        <taxon>Actinomycetes</taxon>
        <taxon>Kitasatosporales</taxon>
        <taxon>Streptomycetaceae</taxon>
        <taxon>Streptomyces</taxon>
    </lineage>
</organism>
<dbReference type="InterPro" id="IPR014284">
    <property type="entry name" value="RNA_pol_sigma-70_dom"/>
</dbReference>
<dbReference type="AlphaFoldDB" id="A0A9X2RLI4"/>
<protein>
    <submittedName>
        <fullName evidence="7">RNA polymerase sigma factor</fullName>
    </submittedName>
</protein>
<keyword evidence="8" id="KW-1185">Reference proteome</keyword>
<dbReference type="GO" id="GO:0016987">
    <property type="term" value="F:sigma factor activity"/>
    <property type="evidence" value="ECO:0007669"/>
    <property type="project" value="UniProtKB-KW"/>
</dbReference>
<comment type="similarity">
    <text evidence="1">Belongs to the sigma-70 factor family. ECF subfamily.</text>
</comment>
<dbReference type="SUPFAM" id="SSF88659">
    <property type="entry name" value="Sigma3 and sigma4 domains of RNA polymerase sigma factors"/>
    <property type="match status" value="1"/>
</dbReference>
<dbReference type="Pfam" id="PF08281">
    <property type="entry name" value="Sigma70_r4_2"/>
    <property type="match status" value="1"/>
</dbReference>
<dbReference type="RefSeq" id="WP_168092199.1">
    <property type="nucleotide sequence ID" value="NZ_JAATER010000059.1"/>
</dbReference>